<feature type="binding site" description="axial binding residue" evidence="7">
    <location>
        <position position="144"/>
    </location>
    <ligand>
        <name>heme</name>
        <dbReference type="ChEBI" id="CHEBI:30413"/>
    </ligand>
    <ligandPart>
        <name>Fe</name>
        <dbReference type="ChEBI" id="CHEBI:18248"/>
    </ligandPart>
</feature>
<dbReference type="SUPFAM" id="SSF48264">
    <property type="entry name" value="Cytochrome P450"/>
    <property type="match status" value="1"/>
</dbReference>
<comment type="similarity">
    <text evidence="8">Belongs to the cytochrome P450 family.</text>
</comment>
<dbReference type="GO" id="GO:0016709">
    <property type="term" value="F:oxidoreductase activity, acting on paired donors, with incorporation or reduction of molecular oxygen, NAD(P)H as one donor, and incorporation of one atom of oxygen"/>
    <property type="evidence" value="ECO:0007669"/>
    <property type="project" value="TreeGrafter"/>
</dbReference>
<evidence type="ECO:0000313" key="10">
    <source>
        <dbReference type="Proteomes" id="UP001152523"/>
    </source>
</evidence>
<evidence type="ECO:0000313" key="9">
    <source>
        <dbReference type="EMBL" id="CAH9121316.1"/>
    </source>
</evidence>
<dbReference type="PANTHER" id="PTHR24298:SF800">
    <property type="entry name" value="CYTOCHROME P450 89A2-RELATED"/>
    <property type="match status" value="1"/>
</dbReference>
<evidence type="ECO:0000256" key="4">
    <source>
        <dbReference type="ARBA" id="ARBA00022989"/>
    </source>
</evidence>
<dbReference type="PRINTS" id="PR00463">
    <property type="entry name" value="EP450I"/>
</dbReference>
<dbReference type="Pfam" id="PF00067">
    <property type="entry name" value="p450"/>
    <property type="match status" value="1"/>
</dbReference>
<dbReference type="InterPro" id="IPR036396">
    <property type="entry name" value="Cyt_P450_sf"/>
</dbReference>
<keyword evidence="4" id="KW-1133">Transmembrane helix</keyword>
<evidence type="ECO:0008006" key="11">
    <source>
        <dbReference type="Google" id="ProtNLM"/>
    </source>
</evidence>
<keyword evidence="7 8" id="KW-0349">Heme</keyword>
<keyword evidence="6" id="KW-0472">Membrane</keyword>
<comment type="subcellular location">
    <subcellularLocation>
        <location evidence="1">Membrane</location>
        <topology evidence="1">Single-pass membrane protein</topology>
    </subcellularLocation>
</comment>
<keyword evidence="3 7" id="KW-0479">Metal-binding</keyword>
<comment type="caution">
    <text evidence="9">The sequence shown here is derived from an EMBL/GenBank/DDBJ whole genome shotgun (WGS) entry which is preliminary data.</text>
</comment>
<evidence type="ECO:0000256" key="2">
    <source>
        <dbReference type="ARBA" id="ARBA00022692"/>
    </source>
</evidence>
<dbReference type="InterPro" id="IPR002401">
    <property type="entry name" value="Cyt_P450_E_grp-I"/>
</dbReference>
<dbReference type="GO" id="GO:0016020">
    <property type="term" value="C:membrane"/>
    <property type="evidence" value="ECO:0007669"/>
    <property type="project" value="UniProtKB-SubCell"/>
</dbReference>
<keyword evidence="8" id="KW-0503">Monooxygenase</keyword>
<organism evidence="9 10">
    <name type="scientific">Cuscuta epithymum</name>
    <dbReference type="NCBI Taxonomy" id="186058"/>
    <lineage>
        <taxon>Eukaryota</taxon>
        <taxon>Viridiplantae</taxon>
        <taxon>Streptophyta</taxon>
        <taxon>Embryophyta</taxon>
        <taxon>Tracheophyta</taxon>
        <taxon>Spermatophyta</taxon>
        <taxon>Magnoliopsida</taxon>
        <taxon>eudicotyledons</taxon>
        <taxon>Gunneridae</taxon>
        <taxon>Pentapetalae</taxon>
        <taxon>asterids</taxon>
        <taxon>lamiids</taxon>
        <taxon>Solanales</taxon>
        <taxon>Convolvulaceae</taxon>
        <taxon>Cuscuteae</taxon>
        <taxon>Cuscuta</taxon>
        <taxon>Cuscuta subgen. Cuscuta</taxon>
    </lineage>
</organism>
<evidence type="ECO:0000256" key="6">
    <source>
        <dbReference type="ARBA" id="ARBA00023136"/>
    </source>
</evidence>
<dbReference type="InterPro" id="IPR001128">
    <property type="entry name" value="Cyt_P450"/>
</dbReference>
<dbReference type="PANTHER" id="PTHR24298">
    <property type="entry name" value="FLAVONOID 3'-MONOOXYGENASE-RELATED"/>
    <property type="match status" value="1"/>
</dbReference>
<dbReference type="Proteomes" id="UP001152523">
    <property type="component" value="Unassembled WGS sequence"/>
</dbReference>
<evidence type="ECO:0000256" key="3">
    <source>
        <dbReference type="ARBA" id="ARBA00022723"/>
    </source>
</evidence>
<keyword evidence="7 8" id="KW-0408">Iron</keyword>
<dbReference type="InterPro" id="IPR051103">
    <property type="entry name" value="Plant_metabolite_P450s"/>
</dbReference>
<proteinExistence type="inferred from homology"/>
<comment type="cofactor">
    <cofactor evidence="7">
        <name>heme</name>
        <dbReference type="ChEBI" id="CHEBI:30413"/>
    </cofactor>
</comment>
<gene>
    <name evidence="9" type="ORF">CEPIT_LOCUS23604</name>
</gene>
<dbReference type="Gene3D" id="1.10.630.10">
    <property type="entry name" value="Cytochrome P450"/>
    <property type="match status" value="1"/>
</dbReference>
<sequence length="198" mass="22591">MANLVKHHSIQEKLYREISSVMGPPPGKIPDNDGLSVVGEEDLTGMQYLKAVVLEGLRRHPPGHFVLPHAVSAEAELGGYTIPKNATINFMVGEMGLDPNVWDDPMEFKPERFLNTAGNKDEMFDLTGSREIKMMPFGSGRRMCPGWGLAILHLEYFVANLVWHFEWKEDEGEKVKFDEIQEFTYVMKYPLRALLRLR</sequence>
<dbReference type="AlphaFoldDB" id="A0AAV0EFE7"/>
<evidence type="ECO:0000256" key="8">
    <source>
        <dbReference type="RuleBase" id="RU000461"/>
    </source>
</evidence>
<name>A0AAV0EFE7_9ASTE</name>
<evidence type="ECO:0000256" key="1">
    <source>
        <dbReference type="ARBA" id="ARBA00004167"/>
    </source>
</evidence>
<dbReference type="EMBL" id="CAMAPF010000921">
    <property type="protein sequence ID" value="CAH9121316.1"/>
    <property type="molecule type" value="Genomic_DNA"/>
</dbReference>
<protein>
    <recommendedName>
        <fullName evidence="11">Cytochrome P450</fullName>
    </recommendedName>
</protein>
<dbReference type="InterPro" id="IPR017972">
    <property type="entry name" value="Cyt_P450_CS"/>
</dbReference>
<keyword evidence="10" id="KW-1185">Reference proteome</keyword>
<dbReference type="GO" id="GO:0020037">
    <property type="term" value="F:heme binding"/>
    <property type="evidence" value="ECO:0007669"/>
    <property type="project" value="InterPro"/>
</dbReference>
<reference evidence="9" key="1">
    <citation type="submission" date="2022-07" db="EMBL/GenBank/DDBJ databases">
        <authorList>
            <person name="Macas J."/>
            <person name="Novak P."/>
            <person name="Neumann P."/>
        </authorList>
    </citation>
    <scope>NUCLEOTIDE SEQUENCE</scope>
</reference>
<evidence type="ECO:0000256" key="5">
    <source>
        <dbReference type="ARBA" id="ARBA00023002"/>
    </source>
</evidence>
<keyword evidence="5 8" id="KW-0560">Oxidoreductase</keyword>
<accession>A0AAV0EFE7</accession>
<dbReference type="PROSITE" id="PS00086">
    <property type="entry name" value="CYTOCHROME_P450"/>
    <property type="match status" value="1"/>
</dbReference>
<evidence type="ECO:0000256" key="7">
    <source>
        <dbReference type="PIRSR" id="PIRSR602401-1"/>
    </source>
</evidence>
<keyword evidence="2" id="KW-0812">Transmembrane</keyword>
<dbReference type="PRINTS" id="PR00385">
    <property type="entry name" value="P450"/>
</dbReference>
<dbReference type="GO" id="GO:0005506">
    <property type="term" value="F:iron ion binding"/>
    <property type="evidence" value="ECO:0007669"/>
    <property type="project" value="InterPro"/>
</dbReference>